<gene>
    <name evidence="1" type="ORF">DY000_02052063</name>
</gene>
<dbReference type="Gene3D" id="3.40.1110.10">
    <property type="entry name" value="Calcium-transporting ATPase, cytoplasmic domain N"/>
    <property type="match status" value="1"/>
</dbReference>
<dbReference type="InterPro" id="IPR023299">
    <property type="entry name" value="ATPase_P-typ_cyto_dom_N"/>
</dbReference>
<evidence type="ECO:0000313" key="2">
    <source>
        <dbReference type="Proteomes" id="UP000266723"/>
    </source>
</evidence>
<keyword evidence="2" id="KW-1185">Reference proteome</keyword>
<dbReference type="EMBL" id="QGKV02002055">
    <property type="protein sequence ID" value="KAF3495102.1"/>
    <property type="molecule type" value="Genomic_DNA"/>
</dbReference>
<proteinExistence type="predicted"/>
<evidence type="ECO:0000313" key="1">
    <source>
        <dbReference type="EMBL" id="KAF3495102.1"/>
    </source>
</evidence>
<reference evidence="1 2" key="1">
    <citation type="journal article" date="2020" name="BMC Genomics">
        <title>Intraspecific diversification of the crop wild relative Brassica cretica Lam. using demographic model selection.</title>
        <authorList>
            <person name="Kioukis A."/>
            <person name="Michalopoulou V.A."/>
            <person name="Briers L."/>
            <person name="Pirintsos S."/>
            <person name="Studholme D.J."/>
            <person name="Pavlidis P."/>
            <person name="Sarris P.F."/>
        </authorList>
    </citation>
    <scope>NUCLEOTIDE SEQUENCE [LARGE SCALE GENOMIC DNA]</scope>
    <source>
        <strain evidence="2">cv. PFS-1207/04</strain>
    </source>
</reference>
<protein>
    <submittedName>
        <fullName evidence="1">Uncharacterized protein</fullName>
    </submittedName>
</protein>
<accession>A0ABQ7ABI9</accession>
<sequence length="392" mass="43213">MSLSSSSSKVVSLSSSTLTSSGFRSVLVEKIEFPEGSTKASTLADGDVVVGYGLPLLILTGIGSQLELWVDSSSGNKLLWSRCLVFAFADVPSDFATYDGSEVHPAHQQLLNPSNYSSIESNLTFVGFVGLRRCVKPLQTDVTQIEHRSARIMDTVQGGVLVNQLDQTEVFMSDHASLAACDSPSDQSVHADHNFPLDCADQTVRTVPSDHPDRTARAVHCIDPQTPVMELSLEPRFRDGIDRPTSLLIQPFQHSKTDRKVRIHLEREESKDVHRFSLMALLVRPTCPEGCTEVLASVSSPMMDFCLSYFTKALILELSKDLFHNSTQLGSADHPIVQSVRVNHPTGRVDHPDHVLILTPSTSTTRMNLDRRRSHFDQSSSISPTLTPFIIF</sequence>
<organism evidence="1 2">
    <name type="scientific">Brassica cretica</name>
    <name type="common">Mustard</name>
    <dbReference type="NCBI Taxonomy" id="69181"/>
    <lineage>
        <taxon>Eukaryota</taxon>
        <taxon>Viridiplantae</taxon>
        <taxon>Streptophyta</taxon>
        <taxon>Embryophyta</taxon>
        <taxon>Tracheophyta</taxon>
        <taxon>Spermatophyta</taxon>
        <taxon>Magnoliopsida</taxon>
        <taxon>eudicotyledons</taxon>
        <taxon>Gunneridae</taxon>
        <taxon>Pentapetalae</taxon>
        <taxon>rosids</taxon>
        <taxon>malvids</taxon>
        <taxon>Brassicales</taxon>
        <taxon>Brassicaceae</taxon>
        <taxon>Brassiceae</taxon>
        <taxon>Brassica</taxon>
    </lineage>
</organism>
<name>A0ABQ7ABI9_BRACR</name>
<comment type="caution">
    <text evidence="1">The sequence shown here is derived from an EMBL/GenBank/DDBJ whole genome shotgun (WGS) entry which is preliminary data.</text>
</comment>
<dbReference type="Proteomes" id="UP000266723">
    <property type="component" value="Unassembled WGS sequence"/>
</dbReference>